<dbReference type="Proteomes" id="UP000319143">
    <property type="component" value="Unassembled WGS sequence"/>
</dbReference>
<dbReference type="OrthoDB" id="280548at2"/>
<reference evidence="2 3" key="1">
    <citation type="submission" date="2019-02" db="EMBL/GenBank/DDBJ databases">
        <title>Deep-cultivation of Planctomycetes and their phenomic and genomic characterization uncovers novel biology.</title>
        <authorList>
            <person name="Wiegand S."/>
            <person name="Jogler M."/>
            <person name="Boedeker C."/>
            <person name="Pinto D."/>
            <person name="Vollmers J."/>
            <person name="Rivas-Marin E."/>
            <person name="Kohn T."/>
            <person name="Peeters S.H."/>
            <person name="Heuer A."/>
            <person name="Rast P."/>
            <person name="Oberbeckmann S."/>
            <person name="Bunk B."/>
            <person name="Jeske O."/>
            <person name="Meyerdierks A."/>
            <person name="Storesund J.E."/>
            <person name="Kallscheuer N."/>
            <person name="Luecker S."/>
            <person name="Lage O.M."/>
            <person name="Pohl T."/>
            <person name="Merkel B.J."/>
            <person name="Hornburger P."/>
            <person name="Mueller R.-W."/>
            <person name="Bruemmer F."/>
            <person name="Labrenz M."/>
            <person name="Spormann A.M."/>
            <person name="Op Den Camp H."/>
            <person name="Overmann J."/>
            <person name="Amann R."/>
            <person name="Jetten M.S.M."/>
            <person name="Mascher T."/>
            <person name="Medema M.H."/>
            <person name="Devos D.P."/>
            <person name="Kaster A.-K."/>
            <person name="Ovreas L."/>
            <person name="Rohde M."/>
            <person name="Galperin M.Y."/>
            <person name="Jogler C."/>
        </authorList>
    </citation>
    <scope>NUCLEOTIDE SEQUENCE [LARGE SCALE GENOMIC DNA]</scope>
    <source>
        <strain evidence="2 3">Poly41</strain>
    </source>
</reference>
<feature type="domain" description="Hemerythrin-like" evidence="1">
    <location>
        <begin position="14"/>
        <end position="140"/>
    </location>
</feature>
<sequence length="154" mass="17944">MTDQTKHSVRALFAQWKSEHEDLNQRIDAFREWTYSVSQMGVPKFGEAACKLKQFRKQLTHHFDREDQMGRQLADAYPAGSAEVAASRDQASQDHQELLVELDSLVERLGQLEPPFESWQIAMREVGLFIDRLDEHEEYEGEHIDWLAPEDDVE</sequence>
<accession>A0A5C6DQX0</accession>
<evidence type="ECO:0000313" key="3">
    <source>
        <dbReference type="Proteomes" id="UP000319143"/>
    </source>
</evidence>
<gene>
    <name evidence="2" type="ORF">Poly41_35360</name>
</gene>
<dbReference type="Pfam" id="PF01814">
    <property type="entry name" value="Hemerythrin"/>
    <property type="match status" value="1"/>
</dbReference>
<dbReference type="AlphaFoldDB" id="A0A5C6DQX0"/>
<proteinExistence type="predicted"/>
<protein>
    <recommendedName>
        <fullName evidence="1">Hemerythrin-like domain-containing protein</fullName>
    </recommendedName>
</protein>
<name>A0A5C6DQX0_9BACT</name>
<dbReference type="EMBL" id="SJPV01000005">
    <property type="protein sequence ID" value="TWU37406.1"/>
    <property type="molecule type" value="Genomic_DNA"/>
</dbReference>
<dbReference type="RefSeq" id="WP_146527808.1">
    <property type="nucleotide sequence ID" value="NZ_SJPV01000005.1"/>
</dbReference>
<organism evidence="2 3">
    <name type="scientific">Novipirellula artificiosorum</name>
    <dbReference type="NCBI Taxonomy" id="2528016"/>
    <lineage>
        <taxon>Bacteria</taxon>
        <taxon>Pseudomonadati</taxon>
        <taxon>Planctomycetota</taxon>
        <taxon>Planctomycetia</taxon>
        <taxon>Pirellulales</taxon>
        <taxon>Pirellulaceae</taxon>
        <taxon>Novipirellula</taxon>
    </lineage>
</organism>
<keyword evidence="3" id="KW-1185">Reference proteome</keyword>
<evidence type="ECO:0000313" key="2">
    <source>
        <dbReference type="EMBL" id="TWU37406.1"/>
    </source>
</evidence>
<comment type="caution">
    <text evidence="2">The sequence shown here is derived from an EMBL/GenBank/DDBJ whole genome shotgun (WGS) entry which is preliminary data.</text>
</comment>
<dbReference type="Gene3D" id="1.20.120.520">
    <property type="entry name" value="nmb1532 protein domain like"/>
    <property type="match status" value="1"/>
</dbReference>
<evidence type="ECO:0000259" key="1">
    <source>
        <dbReference type="Pfam" id="PF01814"/>
    </source>
</evidence>
<dbReference type="InterPro" id="IPR012312">
    <property type="entry name" value="Hemerythrin-like"/>
</dbReference>